<dbReference type="EMBL" id="JARULN010000002">
    <property type="protein sequence ID" value="MDG5753323.1"/>
    <property type="molecule type" value="Genomic_DNA"/>
</dbReference>
<dbReference type="RefSeq" id="WP_278017841.1">
    <property type="nucleotide sequence ID" value="NZ_JARRRY010000001.1"/>
</dbReference>
<evidence type="ECO:0000313" key="2">
    <source>
        <dbReference type="EMBL" id="MDG5753323.1"/>
    </source>
</evidence>
<feature type="region of interest" description="Disordered" evidence="1">
    <location>
        <begin position="1"/>
        <end position="48"/>
    </location>
</feature>
<dbReference type="Proteomes" id="UP001218246">
    <property type="component" value="Unassembled WGS sequence"/>
</dbReference>
<evidence type="ECO:0000256" key="1">
    <source>
        <dbReference type="SAM" id="MobiDB-lite"/>
    </source>
</evidence>
<feature type="compositionally biased region" description="Basic and acidic residues" evidence="1">
    <location>
        <begin position="29"/>
        <end position="40"/>
    </location>
</feature>
<organism evidence="2 3">
    <name type="scientific">Ectobacillus antri</name>
    <dbReference type="NCBI Taxonomy" id="2486280"/>
    <lineage>
        <taxon>Bacteria</taxon>
        <taxon>Bacillati</taxon>
        <taxon>Bacillota</taxon>
        <taxon>Bacilli</taxon>
        <taxon>Bacillales</taxon>
        <taxon>Bacillaceae</taxon>
        <taxon>Ectobacillus</taxon>
    </lineage>
</organism>
<evidence type="ECO:0008006" key="4">
    <source>
        <dbReference type="Google" id="ProtNLM"/>
    </source>
</evidence>
<name>A0ABT6H3G5_9BACI</name>
<protein>
    <recommendedName>
        <fullName evidence="4">DUF3941 domain-containing protein</fullName>
    </recommendedName>
</protein>
<proteinExistence type="predicted"/>
<accession>A0ABT6H3G5</accession>
<evidence type="ECO:0000313" key="3">
    <source>
        <dbReference type="Proteomes" id="UP001218246"/>
    </source>
</evidence>
<comment type="caution">
    <text evidence="2">The sequence shown here is derived from an EMBL/GenBank/DDBJ whole genome shotgun (WGS) entry which is preliminary data.</text>
</comment>
<keyword evidence="3" id="KW-1185">Reference proteome</keyword>
<reference evidence="2 3" key="1">
    <citation type="submission" date="2023-04" db="EMBL/GenBank/DDBJ databases">
        <title>Ectobacillus antri isolated from activated sludge.</title>
        <authorList>
            <person name="Yan P."/>
            <person name="Liu X."/>
        </authorList>
    </citation>
    <scope>NUCLEOTIDE SEQUENCE [LARGE SCALE GENOMIC DNA]</scope>
    <source>
        <strain evidence="2 3">C18H</strain>
    </source>
</reference>
<sequence length="48" mass="5444">MSNGAGGSKKNEENDANHVSARTKAYQKRMTEHQQQEHNNGRKYNGKI</sequence>
<gene>
    <name evidence="2" type="ORF">P6P90_04850</name>
</gene>